<feature type="compositionally biased region" description="Basic and acidic residues" evidence="1">
    <location>
        <begin position="24"/>
        <end position="33"/>
    </location>
</feature>
<accession>A0ABP3FKK4</accession>
<sequence>MCRRRRSRECRTARPVARAPQAADDARAELERARADAERERTTLQHAHEAQLAAIAEITSLITGPVFTPEGEVYQPPPGVDPETIQILGLAPDPTAAPDDFGVGGSKDWSGGSQALVPFNVNPADASGRGGYPPGVEVSEWSDPFSAGNAQGPGGGGGLVVDIDGEHSGLAAAVPSYSASEGGFRRFIKDATDIGWNAAVAGQVWGLVRAREGFSVNKADVSDLMRRGLLKVLEGTIDPALRARLREALVSWTRSHRPPGGRAATAATASTESPFPTTRWHASKSP</sequence>
<organism evidence="2 3">
    <name type="scientific">Actinoallomurus spadix</name>
    <dbReference type="NCBI Taxonomy" id="79912"/>
    <lineage>
        <taxon>Bacteria</taxon>
        <taxon>Bacillati</taxon>
        <taxon>Actinomycetota</taxon>
        <taxon>Actinomycetes</taxon>
        <taxon>Streptosporangiales</taxon>
        <taxon>Thermomonosporaceae</taxon>
        <taxon>Actinoallomurus</taxon>
    </lineage>
</organism>
<feature type="compositionally biased region" description="Low complexity" evidence="1">
    <location>
        <begin position="263"/>
        <end position="278"/>
    </location>
</feature>
<dbReference type="EMBL" id="BAAABM010000007">
    <property type="protein sequence ID" value="GAA0320087.1"/>
    <property type="molecule type" value="Genomic_DNA"/>
</dbReference>
<proteinExistence type="predicted"/>
<feature type="region of interest" description="Disordered" evidence="1">
    <location>
        <begin position="254"/>
        <end position="286"/>
    </location>
</feature>
<feature type="region of interest" description="Disordered" evidence="1">
    <location>
        <begin position="1"/>
        <end position="33"/>
    </location>
</feature>
<dbReference type="Proteomes" id="UP001501822">
    <property type="component" value="Unassembled WGS sequence"/>
</dbReference>
<dbReference type="RefSeq" id="WP_252800266.1">
    <property type="nucleotide sequence ID" value="NZ_BAAABM010000007.1"/>
</dbReference>
<reference evidence="3" key="1">
    <citation type="journal article" date="2019" name="Int. J. Syst. Evol. Microbiol.">
        <title>The Global Catalogue of Microorganisms (GCM) 10K type strain sequencing project: providing services to taxonomists for standard genome sequencing and annotation.</title>
        <authorList>
            <consortium name="The Broad Institute Genomics Platform"/>
            <consortium name="The Broad Institute Genome Sequencing Center for Infectious Disease"/>
            <person name="Wu L."/>
            <person name="Ma J."/>
        </authorList>
    </citation>
    <scope>NUCLEOTIDE SEQUENCE [LARGE SCALE GENOMIC DNA]</scope>
    <source>
        <strain evidence="3">JCM 3146</strain>
    </source>
</reference>
<protein>
    <submittedName>
        <fullName evidence="2">Uncharacterized protein</fullName>
    </submittedName>
</protein>
<keyword evidence="3" id="KW-1185">Reference proteome</keyword>
<evidence type="ECO:0000313" key="2">
    <source>
        <dbReference type="EMBL" id="GAA0320087.1"/>
    </source>
</evidence>
<name>A0ABP3FKK4_9ACTN</name>
<comment type="caution">
    <text evidence="2">The sequence shown here is derived from an EMBL/GenBank/DDBJ whole genome shotgun (WGS) entry which is preliminary data.</text>
</comment>
<gene>
    <name evidence="2" type="ORF">GCM10010151_07220</name>
</gene>
<feature type="compositionally biased region" description="Low complexity" evidence="1">
    <location>
        <begin position="13"/>
        <end position="23"/>
    </location>
</feature>
<evidence type="ECO:0000256" key="1">
    <source>
        <dbReference type="SAM" id="MobiDB-lite"/>
    </source>
</evidence>
<evidence type="ECO:0000313" key="3">
    <source>
        <dbReference type="Proteomes" id="UP001501822"/>
    </source>
</evidence>